<keyword evidence="1" id="KW-0808">Transferase</keyword>
<sequence length="380" mass="41435">MTKKIELTGRPVISSTGLFTPEETITNEELVESFNAYVERFNAQNAQAIDAGEMEPLQPSSVEFIEKASGIRARHVMAKDPILDPEVMAPRWPERSNEELSILAEIGVKAARQALERAGRDAADVDAVLCAASNMERPYPAMAIEIQRELGIDGFGFDMNVACSSATFGIQTAADYVRSGNARSVLVVSPEITSGHLNWRDRDSHFIFGDVATAVLVEDAAMAPDEHWDILGTRLKTVFSNNIRNNFGFLNRASPEGQGKADKLFVQEGRKVFKEVVPMVAEMIVTEADKLGLDPRGLRRLWLHQANAGMNRLIAQRVLGHEASPDESPTVLDTYANTSSAGSIIAFHKHNEDLAEGDVGLICSFGAGYSAGAVFVRKMA</sequence>
<dbReference type="OrthoDB" id="4336181at2"/>
<keyword evidence="6" id="KW-1185">Reference proteome</keyword>
<dbReference type="RefSeq" id="WP_115416417.1">
    <property type="nucleotide sequence ID" value="NZ_CP031357.1"/>
</dbReference>
<protein>
    <submittedName>
        <fullName evidence="5">Beta-ketoacyl-ACP synthase III</fullName>
    </submittedName>
</protein>
<organism evidence="5 6">
    <name type="scientific">Erythrobacter aureus</name>
    <dbReference type="NCBI Taxonomy" id="2182384"/>
    <lineage>
        <taxon>Bacteria</taxon>
        <taxon>Pseudomonadati</taxon>
        <taxon>Pseudomonadota</taxon>
        <taxon>Alphaproteobacteria</taxon>
        <taxon>Sphingomonadales</taxon>
        <taxon>Erythrobacteraceae</taxon>
        <taxon>Erythrobacter/Porphyrobacter group</taxon>
        <taxon>Erythrobacter</taxon>
    </lineage>
</organism>
<keyword evidence="2" id="KW-0012">Acyltransferase</keyword>
<dbReference type="GO" id="GO:0004315">
    <property type="term" value="F:3-oxoacyl-[acyl-carrier-protein] synthase activity"/>
    <property type="evidence" value="ECO:0007669"/>
    <property type="project" value="InterPro"/>
</dbReference>
<feature type="domain" description="Beta-ketoacyl-[acyl-carrier-protein] synthase III C-terminal" evidence="3">
    <location>
        <begin position="289"/>
        <end position="377"/>
    </location>
</feature>
<dbReference type="Gene3D" id="3.40.47.10">
    <property type="match status" value="2"/>
</dbReference>
<gene>
    <name evidence="5" type="ORF">DVR09_07685</name>
</gene>
<reference evidence="6" key="1">
    <citation type="submission" date="2018-07" db="EMBL/GenBank/DDBJ databases">
        <title>Genome sequence of Erythrobacter strain YH-07, an antagonistic bacterium isolated from Yellow Sea.</title>
        <authorList>
            <person name="Tang T."/>
            <person name="Liu Q."/>
            <person name="Sun X."/>
        </authorList>
    </citation>
    <scope>NUCLEOTIDE SEQUENCE [LARGE SCALE GENOMIC DNA]</scope>
    <source>
        <strain evidence="6">YH-07</strain>
    </source>
</reference>
<accession>A0A345YE83</accession>
<name>A0A345YE83_9SPHN</name>
<evidence type="ECO:0000313" key="6">
    <source>
        <dbReference type="Proteomes" id="UP000254508"/>
    </source>
</evidence>
<dbReference type="GO" id="GO:0006633">
    <property type="term" value="P:fatty acid biosynthetic process"/>
    <property type="evidence" value="ECO:0007669"/>
    <property type="project" value="InterPro"/>
</dbReference>
<dbReference type="AlphaFoldDB" id="A0A345YE83"/>
<evidence type="ECO:0000256" key="1">
    <source>
        <dbReference type="ARBA" id="ARBA00022679"/>
    </source>
</evidence>
<dbReference type="PANTHER" id="PTHR34069:SF2">
    <property type="entry name" value="BETA-KETOACYL-[ACYL-CARRIER-PROTEIN] SYNTHASE III"/>
    <property type="match status" value="1"/>
</dbReference>
<evidence type="ECO:0000313" key="5">
    <source>
        <dbReference type="EMBL" id="AXK42235.1"/>
    </source>
</evidence>
<dbReference type="EMBL" id="CP031357">
    <property type="protein sequence ID" value="AXK42235.1"/>
    <property type="molecule type" value="Genomic_DNA"/>
</dbReference>
<dbReference type="Pfam" id="PF08541">
    <property type="entry name" value="ACP_syn_III_C"/>
    <property type="match status" value="1"/>
</dbReference>
<dbReference type="GO" id="GO:0044550">
    <property type="term" value="P:secondary metabolite biosynthetic process"/>
    <property type="evidence" value="ECO:0007669"/>
    <property type="project" value="TreeGrafter"/>
</dbReference>
<proteinExistence type="predicted"/>
<dbReference type="PANTHER" id="PTHR34069">
    <property type="entry name" value="3-OXOACYL-[ACYL-CARRIER-PROTEIN] SYNTHASE 3"/>
    <property type="match status" value="1"/>
</dbReference>
<dbReference type="NCBIfam" id="NF005703">
    <property type="entry name" value="PRK07515.1"/>
    <property type="match status" value="1"/>
</dbReference>
<feature type="domain" description="Beta-ketoacyl-[acyl-carrier-protein] synthase III N-terminal" evidence="4">
    <location>
        <begin position="157"/>
        <end position="237"/>
    </location>
</feature>
<evidence type="ECO:0000259" key="3">
    <source>
        <dbReference type="Pfam" id="PF08541"/>
    </source>
</evidence>
<dbReference type="InterPro" id="IPR016039">
    <property type="entry name" value="Thiolase-like"/>
</dbReference>
<dbReference type="KEGG" id="err:DVR09_07685"/>
<dbReference type="CDD" id="cd00830">
    <property type="entry name" value="KAS_III"/>
    <property type="match status" value="1"/>
</dbReference>
<evidence type="ECO:0000259" key="4">
    <source>
        <dbReference type="Pfam" id="PF08545"/>
    </source>
</evidence>
<dbReference type="Pfam" id="PF08545">
    <property type="entry name" value="ACP_syn_III"/>
    <property type="match status" value="1"/>
</dbReference>
<dbReference type="InterPro" id="IPR013751">
    <property type="entry name" value="ACP_syn_III_N"/>
</dbReference>
<dbReference type="InterPro" id="IPR013747">
    <property type="entry name" value="ACP_syn_III_C"/>
</dbReference>
<dbReference type="SUPFAM" id="SSF53901">
    <property type="entry name" value="Thiolase-like"/>
    <property type="match status" value="1"/>
</dbReference>
<dbReference type="Proteomes" id="UP000254508">
    <property type="component" value="Chromosome"/>
</dbReference>
<evidence type="ECO:0000256" key="2">
    <source>
        <dbReference type="ARBA" id="ARBA00023315"/>
    </source>
</evidence>